<accession>A0A9P4TN54</accession>
<dbReference type="InterPro" id="IPR000719">
    <property type="entry name" value="Prot_kinase_dom"/>
</dbReference>
<organism evidence="2 3">
    <name type="scientific">Curvularia kusanoi</name>
    <name type="common">Cochliobolus kusanoi</name>
    <dbReference type="NCBI Taxonomy" id="90978"/>
    <lineage>
        <taxon>Eukaryota</taxon>
        <taxon>Fungi</taxon>
        <taxon>Dikarya</taxon>
        <taxon>Ascomycota</taxon>
        <taxon>Pezizomycotina</taxon>
        <taxon>Dothideomycetes</taxon>
        <taxon>Pleosporomycetidae</taxon>
        <taxon>Pleosporales</taxon>
        <taxon>Pleosporineae</taxon>
        <taxon>Pleosporaceae</taxon>
        <taxon>Curvularia</taxon>
    </lineage>
</organism>
<evidence type="ECO:0000259" key="1">
    <source>
        <dbReference type="PROSITE" id="PS50011"/>
    </source>
</evidence>
<dbReference type="Proteomes" id="UP000801428">
    <property type="component" value="Unassembled WGS sequence"/>
</dbReference>
<dbReference type="GO" id="GO:0004672">
    <property type="term" value="F:protein kinase activity"/>
    <property type="evidence" value="ECO:0007669"/>
    <property type="project" value="InterPro"/>
</dbReference>
<protein>
    <recommendedName>
        <fullName evidence="1">Protein kinase domain-containing protein</fullName>
    </recommendedName>
</protein>
<evidence type="ECO:0000313" key="2">
    <source>
        <dbReference type="EMBL" id="KAF3009988.1"/>
    </source>
</evidence>
<proteinExistence type="predicted"/>
<dbReference type="PROSITE" id="PS50011">
    <property type="entry name" value="PROTEIN_KINASE_DOM"/>
    <property type="match status" value="1"/>
</dbReference>
<dbReference type="EMBL" id="SWKU01000002">
    <property type="protein sequence ID" value="KAF3009988.1"/>
    <property type="molecule type" value="Genomic_DNA"/>
</dbReference>
<evidence type="ECO:0000313" key="3">
    <source>
        <dbReference type="Proteomes" id="UP000801428"/>
    </source>
</evidence>
<dbReference type="AlphaFoldDB" id="A0A9P4TN54"/>
<comment type="caution">
    <text evidence="2">The sequence shown here is derived from an EMBL/GenBank/DDBJ whole genome shotgun (WGS) entry which is preliminary data.</text>
</comment>
<reference evidence="2" key="1">
    <citation type="submission" date="2019-04" db="EMBL/GenBank/DDBJ databases">
        <title>Sequencing of skin fungus with MAO and IRED activity.</title>
        <authorList>
            <person name="Marsaioli A.J."/>
            <person name="Bonatto J.M.C."/>
            <person name="Reis Junior O."/>
        </authorList>
    </citation>
    <scope>NUCLEOTIDE SEQUENCE</scope>
    <source>
        <strain evidence="2">30M1</strain>
    </source>
</reference>
<keyword evidence="3" id="KW-1185">Reference proteome</keyword>
<sequence length="327" mass="36479">MDLGRLPPGFSYVAKAGQGSTSEVRFCLPDIDIQSFLTLNEGLAGDLSASSPGFGLLRKSLVALKILELTWNFEIERRVLQKFKDSEGAHARIIRQQILDVKSVGTFPVRGRSAPIAYIELEAVNPAITLKDMFTHCEIENVKIPLLLVYDLFISLGSVVIFLRDKLGKSHTDINNTNILVRMIDGDASGIPNFVLIDFGQVTDYVSYEDSVTKDCQAVLRLVHKMACLAEDSNDQDWAEFNIMLREELRRACWNVDSGFKVTYDKWSRILARKIGEELLDAEAGKIRGFFEQVAEARGGVGDALLLRAVREYMKAKDPPFGGIDQT</sequence>
<dbReference type="SUPFAM" id="SSF56112">
    <property type="entry name" value="Protein kinase-like (PK-like)"/>
    <property type="match status" value="1"/>
</dbReference>
<name>A0A9P4TN54_CURKU</name>
<dbReference type="OrthoDB" id="4062651at2759"/>
<dbReference type="GO" id="GO:0005524">
    <property type="term" value="F:ATP binding"/>
    <property type="evidence" value="ECO:0007669"/>
    <property type="project" value="InterPro"/>
</dbReference>
<gene>
    <name evidence="2" type="ORF">E8E13_011342</name>
</gene>
<dbReference type="InterPro" id="IPR011009">
    <property type="entry name" value="Kinase-like_dom_sf"/>
</dbReference>
<feature type="domain" description="Protein kinase" evidence="1">
    <location>
        <begin position="10"/>
        <end position="327"/>
    </location>
</feature>